<dbReference type="EMBL" id="ANAH02000023">
    <property type="protein sequence ID" value="EPX58676.1"/>
    <property type="molecule type" value="Genomic_DNA"/>
</dbReference>
<evidence type="ECO:0000313" key="2">
    <source>
        <dbReference type="Proteomes" id="UP000011682"/>
    </source>
</evidence>
<name>S9P687_CYSF2</name>
<dbReference type="eggNOG" id="ENOG5032THN">
    <property type="taxonomic scope" value="Bacteria"/>
</dbReference>
<dbReference type="Pfam" id="PF11340">
    <property type="entry name" value="DUF3142"/>
    <property type="match status" value="1"/>
</dbReference>
<dbReference type="AlphaFoldDB" id="S9P687"/>
<organism evidence="1 2">
    <name type="scientific">Cystobacter fuscus (strain ATCC 25194 / DSM 2262 / NBRC 100088 / M29)</name>
    <dbReference type="NCBI Taxonomy" id="1242864"/>
    <lineage>
        <taxon>Bacteria</taxon>
        <taxon>Pseudomonadati</taxon>
        <taxon>Myxococcota</taxon>
        <taxon>Myxococcia</taxon>
        <taxon>Myxococcales</taxon>
        <taxon>Cystobacterineae</taxon>
        <taxon>Archangiaceae</taxon>
        <taxon>Cystobacter</taxon>
    </lineage>
</organism>
<protein>
    <recommendedName>
        <fullName evidence="3">DUF3142 domain-containing protein</fullName>
    </recommendedName>
</protein>
<dbReference type="Gene3D" id="3.20.20.80">
    <property type="entry name" value="Glycosidases"/>
    <property type="match status" value="1"/>
</dbReference>
<comment type="caution">
    <text evidence="1">The sequence shown here is derived from an EMBL/GenBank/DDBJ whole genome shotgun (WGS) entry which is preliminary data.</text>
</comment>
<keyword evidence="2" id="KW-1185">Reference proteome</keyword>
<gene>
    <name evidence="1" type="ORF">D187_003874</name>
</gene>
<reference evidence="1" key="1">
    <citation type="submission" date="2013-05" db="EMBL/GenBank/DDBJ databases">
        <title>Genome assembly of Cystobacter fuscus DSM 2262.</title>
        <authorList>
            <person name="Sharma G."/>
            <person name="Khatri I."/>
            <person name="Kaur C."/>
            <person name="Mayilraj S."/>
            <person name="Subramanian S."/>
        </authorList>
    </citation>
    <scope>NUCLEOTIDE SEQUENCE [LARGE SCALE GENOMIC DNA]</scope>
    <source>
        <strain evidence="1">DSM 2262</strain>
    </source>
</reference>
<dbReference type="Proteomes" id="UP000011682">
    <property type="component" value="Unassembled WGS sequence"/>
</dbReference>
<evidence type="ECO:0008006" key="3">
    <source>
        <dbReference type="Google" id="ProtNLM"/>
    </source>
</evidence>
<accession>S9P687</accession>
<proteinExistence type="predicted"/>
<dbReference type="InterPro" id="IPR021488">
    <property type="entry name" value="DUF3142"/>
</dbReference>
<evidence type="ECO:0000313" key="1">
    <source>
        <dbReference type="EMBL" id="EPX58676.1"/>
    </source>
</evidence>
<sequence length="237" mass="26072">MLVSLLGALATPVASAEGPRVILWAWERPEDLRFLNPPQAEVSFLAATVDLTEEGFSVRPRRQPLYLPPGLRPRATVRIEMRQGGSLAHVAPELRQRLIERLITIAQTARAAALQLDFDARESETEAYLTLLGELRGRLPPGLPLSITALASWCGPGSWLARAPVDEVVPQLFRMGPDDVRHYARARRGFAPPCAHSVGLALDEWRAPPASASTVYLFNPRPWTAAAFTEAHSKLHP</sequence>